<evidence type="ECO:0000313" key="5">
    <source>
        <dbReference type="EMBL" id="RDB55024.1"/>
    </source>
</evidence>
<dbReference type="AlphaFoldDB" id="A0A369L706"/>
<dbReference type="InterPro" id="IPR053142">
    <property type="entry name" value="PchR_regulatory_protein"/>
</dbReference>
<dbReference type="Gene3D" id="1.10.10.60">
    <property type="entry name" value="Homeodomain-like"/>
    <property type="match status" value="1"/>
</dbReference>
<organism evidence="5 6">
    <name type="scientific">Senegalimassilia anaerobia</name>
    <dbReference type="NCBI Taxonomy" id="1473216"/>
    <lineage>
        <taxon>Bacteria</taxon>
        <taxon>Bacillati</taxon>
        <taxon>Actinomycetota</taxon>
        <taxon>Coriobacteriia</taxon>
        <taxon>Coriobacteriales</taxon>
        <taxon>Coriobacteriaceae</taxon>
        <taxon>Senegalimassilia</taxon>
    </lineage>
</organism>
<dbReference type="PANTHER" id="PTHR47893">
    <property type="entry name" value="REGULATORY PROTEIN PCHR"/>
    <property type="match status" value="1"/>
</dbReference>
<evidence type="ECO:0000256" key="1">
    <source>
        <dbReference type="ARBA" id="ARBA00023015"/>
    </source>
</evidence>
<keyword evidence="3" id="KW-0804">Transcription</keyword>
<dbReference type="InterPro" id="IPR018062">
    <property type="entry name" value="HTH_AraC-typ_CS"/>
</dbReference>
<dbReference type="InterPro" id="IPR020449">
    <property type="entry name" value="Tscrpt_reg_AraC-type_HTH"/>
</dbReference>
<dbReference type="Proteomes" id="UP000253792">
    <property type="component" value="Unassembled WGS sequence"/>
</dbReference>
<dbReference type="Pfam" id="PF12833">
    <property type="entry name" value="HTH_18"/>
    <property type="match status" value="1"/>
</dbReference>
<dbReference type="OrthoDB" id="9814125at2"/>
<evidence type="ECO:0000259" key="4">
    <source>
        <dbReference type="PROSITE" id="PS01124"/>
    </source>
</evidence>
<evidence type="ECO:0000313" key="6">
    <source>
        <dbReference type="Proteomes" id="UP000253792"/>
    </source>
</evidence>
<comment type="caution">
    <text evidence="5">The sequence shown here is derived from an EMBL/GenBank/DDBJ whole genome shotgun (WGS) entry which is preliminary data.</text>
</comment>
<evidence type="ECO:0000256" key="3">
    <source>
        <dbReference type="ARBA" id="ARBA00023163"/>
    </source>
</evidence>
<accession>A0A369L706</accession>
<gene>
    <name evidence="5" type="ORF">C1880_07270</name>
</gene>
<dbReference type="SMART" id="SM00342">
    <property type="entry name" value="HTH_ARAC"/>
    <property type="match status" value="1"/>
</dbReference>
<dbReference type="PROSITE" id="PS01124">
    <property type="entry name" value="HTH_ARAC_FAMILY_2"/>
    <property type="match status" value="1"/>
</dbReference>
<keyword evidence="1" id="KW-0805">Transcription regulation</keyword>
<dbReference type="STRING" id="1034345.GCA_000236865_01817"/>
<evidence type="ECO:0000256" key="2">
    <source>
        <dbReference type="ARBA" id="ARBA00023125"/>
    </source>
</evidence>
<name>A0A369L706_9ACTN</name>
<proteinExistence type="predicted"/>
<dbReference type="PRINTS" id="PR00032">
    <property type="entry name" value="HTHARAC"/>
</dbReference>
<feature type="domain" description="HTH araC/xylS-type" evidence="4">
    <location>
        <begin position="248"/>
        <end position="346"/>
    </location>
</feature>
<keyword evidence="2" id="KW-0238">DNA-binding</keyword>
<keyword evidence="6" id="KW-1185">Reference proteome</keyword>
<dbReference type="PROSITE" id="PS00041">
    <property type="entry name" value="HTH_ARAC_FAMILY_1"/>
    <property type="match status" value="1"/>
</dbReference>
<dbReference type="GO" id="GO:0003700">
    <property type="term" value="F:DNA-binding transcription factor activity"/>
    <property type="evidence" value="ECO:0007669"/>
    <property type="project" value="InterPro"/>
</dbReference>
<reference evidence="5 6" key="1">
    <citation type="journal article" date="2018" name="Elife">
        <title>Discovery and characterization of a prevalent human gut bacterial enzyme sufficient for the inactivation of a family of plant toxins.</title>
        <authorList>
            <person name="Koppel N."/>
            <person name="Bisanz J.E."/>
            <person name="Pandelia M.E."/>
            <person name="Turnbaugh P.J."/>
            <person name="Balskus E.P."/>
        </authorList>
    </citation>
    <scope>NUCLEOTIDE SEQUENCE [LARGE SCALE GENOMIC DNA]</scope>
    <source>
        <strain evidence="6">anaerobia AP69FAA</strain>
    </source>
</reference>
<dbReference type="GO" id="GO:0043565">
    <property type="term" value="F:sequence-specific DNA binding"/>
    <property type="evidence" value="ECO:0007669"/>
    <property type="project" value="InterPro"/>
</dbReference>
<dbReference type="SUPFAM" id="SSF46689">
    <property type="entry name" value="Homeodomain-like"/>
    <property type="match status" value="2"/>
</dbReference>
<dbReference type="EMBL" id="PPTP01000006">
    <property type="protein sequence ID" value="RDB55024.1"/>
    <property type="molecule type" value="Genomic_DNA"/>
</dbReference>
<dbReference type="PANTHER" id="PTHR47893:SF1">
    <property type="entry name" value="REGULATORY PROTEIN PCHR"/>
    <property type="match status" value="1"/>
</dbReference>
<dbReference type="InterPro" id="IPR018060">
    <property type="entry name" value="HTH_AraC"/>
</dbReference>
<protein>
    <recommendedName>
        <fullName evidence="4">HTH araC/xylS-type domain-containing protein</fullName>
    </recommendedName>
</protein>
<dbReference type="InterPro" id="IPR009057">
    <property type="entry name" value="Homeodomain-like_sf"/>
</dbReference>
<sequence>MENYAEKNSSSTEKSNGSYAAGQGNPLYDMFVTQLTRLHTVRAKEAIARGFGQANLVRSIGETWFVDPRYGKGSYWFYLMDGDTIVVSMDITYERAVEAAIETVPYLGFGLYEHAMPEYCSPECAGSNCKLIGHDWDGGTYTSSFEPGKRLSSASITIAPEAMHRYADALRCDKEKLRRAIGRLTTSDGVPGLPSALRGLDITYPAASVADAYYHAKVIECFALLASSIPERDTTADAAHISDRDCVECLCSYIDDNLSSDLSTKTLCDIAHVSEGKMISAFRNVQGDTPQSYIRARRLEHGRRLLLDESREIGRIARSAGYRNQGAFTDAFKRAYGTTPRAYRKRLRIK</sequence>